<sequence length="513" mass="59869">MSQLNSIRIQNLRSLTDTKTILLKPLTVLVGKNSVGKSTFARTFPLLRQSCEAPKRSPILWYGKFVDFGDFNTALNKKNQDDGITFTLNFTISYNEYFKIFGSGVLYSKFIKRNEKNNSEQEKSINITISINIINTRNNDDPQYTINIILNNDIIDIIFKPKNNSAIIKLNNKIYDLNSDNIYIIEQKEIIPTLNLDLKKLFENEEIKSKYFKYLNYYITHDSFLFPILLQAELGISLEEKKYNDLTSNLQEYIFKINEFDKSIFNLEKYDIEVIKDIFIISKFEKIIDFCNKLLSSYFKEVRYLEPLRASAQRYYRKQDLAIDEVDSKGSNIAMYLEEHYQHEILKKIIKKHFNLEFITESSSGHITLNLLIDKKTREKVNLADLGVGYSQILPVILQLWSSAYNNKRGSQGCLVVEQPELHLHPAYQSKIADVTSDIISTLKENDRKYSFIYETHSPHLINRLGELIEEGALDKEDVQILIFDNEFDQTNIIHSNFNEEGILENWPFGFFL</sequence>
<dbReference type="EMBL" id="UFMQ01000015">
    <property type="protein sequence ID" value="SST27181.1"/>
    <property type="molecule type" value="Genomic_DNA"/>
</dbReference>
<accession>A0A333VVU3</accession>
<dbReference type="Pfam" id="PF13175">
    <property type="entry name" value="AAA_15"/>
    <property type="match status" value="1"/>
</dbReference>
<dbReference type="PANTHER" id="PTHR43581:SF4">
    <property type="entry name" value="ATP_GTP PHOSPHATASE"/>
    <property type="match status" value="1"/>
</dbReference>
<dbReference type="InterPro" id="IPR051396">
    <property type="entry name" value="Bact_Antivir_Def_Nuclease"/>
</dbReference>
<evidence type="ECO:0000259" key="1">
    <source>
        <dbReference type="Pfam" id="PF13175"/>
    </source>
</evidence>
<proteinExistence type="predicted"/>
<protein>
    <submittedName>
        <fullName evidence="2">Uncharacterized conserved protein</fullName>
    </submittedName>
</protein>
<evidence type="ECO:0000313" key="3">
    <source>
        <dbReference type="Proteomes" id="UP000252694"/>
    </source>
</evidence>
<feature type="domain" description="Endonuclease GajA/Old nuclease/RecF-like AAA" evidence="1">
    <location>
        <begin position="4"/>
        <end position="462"/>
    </location>
</feature>
<reference evidence="2 3" key="1">
    <citation type="submission" date="2018-07" db="EMBL/GenBank/DDBJ databases">
        <authorList>
            <consortium name="Pathogen Informatics"/>
        </authorList>
    </citation>
    <scope>NUCLEOTIDE SEQUENCE [LARGE SCALE GENOMIC DNA]</scope>
    <source>
        <strain evidence="2 3">4300STDY7045823</strain>
    </source>
</reference>
<name>A0A333VVU3_ACIBA</name>
<dbReference type="SUPFAM" id="SSF52540">
    <property type="entry name" value="P-loop containing nucleoside triphosphate hydrolases"/>
    <property type="match status" value="1"/>
</dbReference>
<organism evidence="2 3">
    <name type="scientific">Acinetobacter baumannii</name>
    <dbReference type="NCBI Taxonomy" id="470"/>
    <lineage>
        <taxon>Bacteria</taxon>
        <taxon>Pseudomonadati</taxon>
        <taxon>Pseudomonadota</taxon>
        <taxon>Gammaproteobacteria</taxon>
        <taxon>Moraxellales</taxon>
        <taxon>Moraxellaceae</taxon>
        <taxon>Acinetobacter</taxon>
        <taxon>Acinetobacter calcoaceticus/baumannii complex</taxon>
    </lineage>
</organism>
<dbReference type="Proteomes" id="UP000252694">
    <property type="component" value="Unassembled WGS sequence"/>
</dbReference>
<dbReference type="Gene3D" id="3.40.50.300">
    <property type="entry name" value="P-loop containing nucleotide triphosphate hydrolases"/>
    <property type="match status" value="1"/>
</dbReference>
<evidence type="ECO:0000313" key="2">
    <source>
        <dbReference type="EMBL" id="SST27181.1"/>
    </source>
</evidence>
<dbReference type="InterPro" id="IPR027417">
    <property type="entry name" value="P-loop_NTPase"/>
</dbReference>
<dbReference type="PANTHER" id="PTHR43581">
    <property type="entry name" value="ATP/GTP PHOSPHATASE"/>
    <property type="match status" value="1"/>
</dbReference>
<dbReference type="RefSeq" id="WP_163092167.1">
    <property type="nucleotide sequence ID" value="NZ_CP136173.1"/>
</dbReference>
<dbReference type="AlphaFoldDB" id="A0A333VVU3"/>
<gene>
    <name evidence="2" type="ORF">SAMEA104305318_02851</name>
</gene>
<dbReference type="InterPro" id="IPR041685">
    <property type="entry name" value="AAA_GajA/Old/RecF-like"/>
</dbReference>